<dbReference type="Proteomes" id="UP001305647">
    <property type="component" value="Unassembled WGS sequence"/>
</dbReference>
<gene>
    <name evidence="1" type="ORF">N658DRAFT_482940</name>
</gene>
<comment type="caution">
    <text evidence="1">The sequence shown here is derived from an EMBL/GenBank/DDBJ whole genome shotgun (WGS) entry which is preliminary data.</text>
</comment>
<dbReference type="AlphaFoldDB" id="A0AAN6Q8D5"/>
<accession>A0AAN6Q8D5</accession>
<reference evidence="1" key="2">
    <citation type="submission" date="2023-05" db="EMBL/GenBank/DDBJ databases">
        <authorList>
            <consortium name="Lawrence Berkeley National Laboratory"/>
            <person name="Steindorff A."/>
            <person name="Hensen N."/>
            <person name="Bonometti L."/>
            <person name="Westerberg I."/>
            <person name="Brannstrom I.O."/>
            <person name="Guillou S."/>
            <person name="Cros-Aarteil S."/>
            <person name="Calhoun S."/>
            <person name="Haridas S."/>
            <person name="Kuo A."/>
            <person name="Mondo S."/>
            <person name="Pangilinan J."/>
            <person name="Riley R."/>
            <person name="Labutti K."/>
            <person name="Andreopoulos B."/>
            <person name="Lipzen A."/>
            <person name="Chen C."/>
            <person name="Yanf M."/>
            <person name="Daum C."/>
            <person name="Ng V."/>
            <person name="Clum A."/>
            <person name="Ohm R."/>
            <person name="Martin F."/>
            <person name="Silar P."/>
            <person name="Natvig D."/>
            <person name="Lalanne C."/>
            <person name="Gautier V."/>
            <person name="Ament-Velasquez S.L."/>
            <person name="Kruys A."/>
            <person name="Hutchinson M.I."/>
            <person name="Powell A.J."/>
            <person name="Barry K."/>
            <person name="Miller A.N."/>
            <person name="Grigoriev I.V."/>
            <person name="Debuchy R."/>
            <person name="Gladieux P."/>
            <person name="Thoren M.H."/>
            <person name="Johannesson H."/>
        </authorList>
    </citation>
    <scope>NUCLEOTIDE SEQUENCE</scope>
    <source>
        <strain evidence="1">CBS 757.83</strain>
    </source>
</reference>
<organism evidence="1 2">
    <name type="scientific">Parathielavia hyrcaniae</name>
    <dbReference type="NCBI Taxonomy" id="113614"/>
    <lineage>
        <taxon>Eukaryota</taxon>
        <taxon>Fungi</taxon>
        <taxon>Dikarya</taxon>
        <taxon>Ascomycota</taxon>
        <taxon>Pezizomycotina</taxon>
        <taxon>Sordariomycetes</taxon>
        <taxon>Sordariomycetidae</taxon>
        <taxon>Sordariales</taxon>
        <taxon>Chaetomiaceae</taxon>
        <taxon>Parathielavia</taxon>
    </lineage>
</organism>
<dbReference type="EMBL" id="MU863625">
    <property type="protein sequence ID" value="KAK4105450.1"/>
    <property type="molecule type" value="Genomic_DNA"/>
</dbReference>
<keyword evidence="2" id="KW-1185">Reference proteome</keyword>
<evidence type="ECO:0000313" key="1">
    <source>
        <dbReference type="EMBL" id="KAK4105450.1"/>
    </source>
</evidence>
<reference evidence="1" key="1">
    <citation type="journal article" date="2023" name="Mol. Phylogenet. Evol.">
        <title>Genome-scale phylogeny and comparative genomics of the fungal order Sordariales.</title>
        <authorList>
            <person name="Hensen N."/>
            <person name="Bonometti L."/>
            <person name="Westerberg I."/>
            <person name="Brannstrom I.O."/>
            <person name="Guillou S."/>
            <person name="Cros-Aarteil S."/>
            <person name="Calhoun S."/>
            <person name="Haridas S."/>
            <person name="Kuo A."/>
            <person name="Mondo S."/>
            <person name="Pangilinan J."/>
            <person name="Riley R."/>
            <person name="LaButti K."/>
            <person name="Andreopoulos B."/>
            <person name="Lipzen A."/>
            <person name="Chen C."/>
            <person name="Yan M."/>
            <person name="Daum C."/>
            <person name="Ng V."/>
            <person name="Clum A."/>
            <person name="Steindorff A."/>
            <person name="Ohm R.A."/>
            <person name="Martin F."/>
            <person name="Silar P."/>
            <person name="Natvig D.O."/>
            <person name="Lalanne C."/>
            <person name="Gautier V."/>
            <person name="Ament-Velasquez S.L."/>
            <person name="Kruys A."/>
            <person name="Hutchinson M.I."/>
            <person name="Powell A.J."/>
            <person name="Barry K."/>
            <person name="Miller A.N."/>
            <person name="Grigoriev I.V."/>
            <person name="Debuchy R."/>
            <person name="Gladieux P."/>
            <person name="Hiltunen Thoren M."/>
            <person name="Johannesson H."/>
        </authorList>
    </citation>
    <scope>NUCLEOTIDE SEQUENCE</scope>
    <source>
        <strain evidence="1">CBS 757.83</strain>
    </source>
</reference>
<proteinExistence type="predicted"/>
<sequence length="302" mass="32622">MASLAYVRGDLNGSFNWPSSGVKRKVILAEETTHTGGKREKAHGVPTANSHENTKYIEAKTAEAQIAEAISTADARVAEAKSAAEAQVAKAISTADARVAEAVSAAKTKIAKTKSAAKVKIAQAVSAADTSVADARSAAETKIAEAVSAADARIAEADKARRDTTMLDRQQLIGAMNLSHMTLFIVDRKRKLTMLEGELKNEAQASPPSQDSDDWYLAQDLFNVFKKLHPDLFRGHPLIMLRGRLDGVLSGKIPDNKNTYHLDGRYFRILLQPIRGQPVNGKAEIEGAMGYVMDFSEFKGSL</sequence>
<name>A0AAN6Q8D5_9PEZI</name>
<evidence type="ECO:0000313" key="2">
    <source>
        <dbReference type="Proteomes" id="UP001305647"/>
    </source>
</evidence>
<protein>
    <submittedName>
        <fullName evidence="1">Uncharacterized protein</fullName>
    </submittedName>
</protein>